<dbReference type="Pfam" id="PF10502">
    <property type="entry name" value="Peptidase_S26"/>
    <property type="match status" value="1"/>
</dbReference>
<dbReference type="PROSITE" id="PS00760">
    <property type="entry name" value="SPASE_I_2"/>
    <property type="match status" value="1"/>
</dbReference>
<reference evidence="6" key="1">
    <citation type="submission" date="2019-08" db="EMBL/GenBank/DDBJ databases">
        <authorList>
            <person name="Kucharzyk K."/>
            <person name="Murdoch R.W."/>
            <person name="Higgins S."/>
            <person name="Loffler F."/>
        </authorList>
    </citation>
    <scope>NUCLEOTIDE SEQUENCE</scope>
</reference>
<dbReference type="PANTHER" id="PTHR43390">
    <property type="entry name" value="SIGNAL PEPTIDASE I"/>
    <property type="match status" value="1"/>
</dbReference>
<dbReference type="SUPFAM" id="SSF51306">
    <property type="entry name" value="LexA/Signal peptidase"/>
    <property type="match status" value="1"/>
</dbReference>
<dbReference type="InterPro" id="IPR000223">
    <property type="entry name" value="Pept_S26A_signal_pept_1"/>
</dbReference>
<evidence type="ECO:0000256" key="1">
    <source>
        <dbReference type="ARBA" id="ARBA00000677"/>
    </source>
</evidence>
<dbReference type="NCBIfam" id="TIGR02227">
    <property type="entry name" value="sigpep_I_bact"/>
    <property type="match status" value="1"/>
</dbReference>
<evidence type="ECO:0000256" key="2">
    <source>
        <dbReference type="ARBA" id="ARBA00009370"/>
    </source>
</evidence>
<gene>
    <name evidence="6" type="primary">sipS_9</name>
    <name evidence="6" type="ORF">SDC9_151340</name>
</gene>
<dbReference type="GO" id="GO:0009003">
    <property type="term" value="F:signal peptidase activity"/>
    <property type="evidence" value="ECO:0007669"/>
    <property type="project" value="UniProtKB-EC"/>
</dbReference>
<accession>A0A645EUD4</accession>
<comment type="similarity">
    <text evidence="2">Belongs to the peptidase S26 family.</text>
</comment>
<evidence type="ECO:0000313" key="6">
    <source>
        <dbReference type="EMBL" id="MPN04104.1"/>
    </source>
</evidence>
<evidence type="ECO:0000256" key="3">
    <source>
        <dbReference type="ARBA" id="ARBA00013208"/>
    </source>
</evidence>
<dbReference type="GO" id="GO:0006465">
    <property type="term" value="P:signal peptide processing"/>
    <property type="evidence" value="ECO:0007669"/>
    <property type="project" value="InterPro"/>
</dbReference>
<protein>
    <recommendedName>
        <fullName evidence="3">signal peptidase I</fullName>
        <ecNumber evidence="3">3.4.21.89</ecNumber>
    </recommendedName>
</protein>
<dbReference type="Gene3D" id="2.10.109.10">
    <property type="entry name" value="Umud Fragment, subunit A"/>
    <property type="match status" value="1"/>
</dbReference>
<dbReference type="EC" id="3.4.21.89" evidence="3"/>
<dbReference type="PRINTS" id="PR00727">
    <property type="entry name" value="LEADERPTASE"/>
</dbReference>
<dbReference type="PROSITE" id="PS00761">
    <property type="entry name" value="SPASE_I_3"/>
    <property type="match status" value="1"/>
</dbReference>
<dbReference type="PANTHER" id="PTHR43390:SF1">
    <property type="entry name" value="CHLOROPLAST PROCESSING PEPTIDASE"/>
    <property type="match status" value="1"/>
</dbReference>
<evidence type="ECO:0000256" key="4">
    <source>
        <dbReference type="ARBA" id="ARBA00022801"/>
    </source>
</evidence>
<dbReference type="CDD" id="cd06530">
    <property type="entry name" value="S26_SPase_I"/>
    <property type="match status" value="1"/>
</dbReference>
<dbReference type="AlphaFoldDB" id="A0A645EUD4"/>
<comment type="caution">
    <text evidence="6">The sequence shown here is derived from an EMBL/GenBank/DDBJ whole genome shotgun (WGS) entry which is preliminary data.</text>
</comment>
<proteinExistence type="inferred from homology"/>
<dbReference type="GO" id="GO:0016020">
    <property type="term" value="C:membrane"/>
    <property type="evidence" value="ECO:0007669"/>
    <property type="project" value="InterPro"/>
</dbReference>
<comment type="catalytic activity">
    <reaction evidence="1">
        <text>Cleavage of hydrophobic, N-terminal signal or leader sequences from secreted and periplasmic proteins.</text>
        <dbReference type="EC" id="3.4.21.89"/>
    </reaction>
</comment>
<sequence length="193" mass="22034">MKKIFEFLGTVVIAFAIAMFLKSTVFAIPEIRMNSMENTLLQGERVLEIKFIYELTAPKRGEVIILDKDNASKGFFLDYADEIKETIDIIRGKAGRNHLIKRIIGLPGDEIKIEEGQVYINDELFEEAYVKGETYADALEFPLIVPEGKVFVMGDNREVSLDSRQLGFIDYKQIEGKAVARIWPLDKLKIIKK</sequence>
<dbReference type="InterPro" id="IPR019758">
    <property type="entry name" value="Pept_S26A_signal_pept_1_CS"/>
</dbReference>
<organism evidence="6">
    <name type="scientific">bioreactor metagenome</name>
    <dbReference type="NCBI Taxonomy" id="1076179"/>
    <lineage>
        <taxon>unclassified sequences</taxon>
        <taxon>metagenomes</taxon>
        <taxon>ecological metagenomes</taxon>
    </lineage>
</organism>
<dbReference type="EMBL" id="VSSQ01050031">
    <property type="protein sequence ID" value="MPN04104.1"/>
    <property type="molecule type" value="Genomic_DNA"/>
</dbReference>
<dbReference type="InterPro" id="IPR019757">
    <property type="entry name" value="Pept_S26A_signal_pept_1_Lys-AS"/>
</dbReference>
<dbReference type="InterPro" id="IPR019533">
    <property type="entry name" value="Peptidase_S26"/>
</dbReference>
<evidence type="ECO:0000259" key="5">
    <source>
        <dbReference type="Pfam" id="PF10502"/>
    </source>
</evidence>
<dbReference type="GO" id="GO:0004252">
    <property type="term" value="F:serine-type endopeptidase activity"/>
    <property type="evidence" value="ECO:0007669"/>
    <property type="project" value="InterPro"/>
</dbReference>
<name>A0A645EUD4_9ZZZZ</name>
<feature type="domain" description="Peptidase S26" evidence="5">
    <location>
        <begin position="5"/>
        <end position="183"/>
    </location>
</feature>
<keyword evidence="4 6" id="KW-0378">Hydrolase</keyword>
<dbReference type="InterPro" id="IPR036286">
    <property type="entry name" value="LexA/Signal_pep-like_sf"/>
</dbReference>